<dbReference type="EMBL" id="JACWMW010000005">
    <property type="protein sequence ID" value="MBD1387308.1"/>
    <property type="molecule type" value="Genomic_DNA"/>
</dbReference>
<dbReference type="Pfam" id="PF12867">
    <property type="entry name" value="DinB_2"/>
    <property type="match status" value="1"/>
</dbReference>
<sequence>MKQTARKLNTAIHNFLTLRASGINWAKQAAPGKWSNKQIIGHLIDSAHINLQRFVRCTYEDGFKLIYFQEEWVAAQHYNEADITELLKLWELVNLQIVRVLTNYPADRELAECDNGRYESSLNSVAFLAEDYIQHIQHHLNQLN</sequence>
<evidence type="ECO:0000259" key="1">
    <source>
        <dbReference type="Pfam" id="PF12867"/>
    </source>
</evidence>
<evidence type="ECO:0000313" key="3">
    <source>
        <dbReference type="Proteomes" id="UP000618754"/>
    </source>
</evidence>
<evidence type="ECO:0000313" key="2">
    <source>
        <dbReference type="EMBL" id="MBD1387308.1"/>
    </source>
</evidence>
<dbReference type="InterPro" id="IPR024775">
    <property type="entry name" value="DinB-like"/>
</dbReference>
<reference evidence="2 3" key="1">
    <citation type="submission" date="2020-09" db="EMBL/GenBank/DDBJ databases">
        <title>Novel species of Mucilaginibacter isolated from a glacier on the Tibetan Plateau.</title>
        <authorList>
            <person name="Liu Q."/>
            <person name="Xin Y.-H."/>
        </authorList>
    </citation>
    <scope>NUCLEOTIDE SEQUENCE [LARGE SCALE GENOMIC DNA]</scope>
    <source>
        <strain evidence="2 3">CGMCC 1.13878</strain>
    </source>
</reference>
<accession>A0ABR7X9R0</accession>
<name>A0ABR7X9R0_9SPHI</name>
<keyword evidence="3" id="KW-1185">Reference proteome</keyword>
<dbReference type="RefSeq" id="WP_191177158.1">
    <property type="nucleotide sequence ID" value="NZ_JACWMW010000005.1"/>
</dbReference>
<comment type="caution">
    <text evidence="2">The sequence shown here is derived from an EMBL/GenBank/DDBJ whole genome shotgun (WGS) entry which is preliminary data.</text>
</comment>
<dbReference type="Proteomes" id="UP000618754">
    <property type="component" value="Unassembled WGS sequence"/>
</dbReference>
<dbReference type="SUPFAM" id="SSF109854">
    <property type="entry name" value="DinB/YfiT-like putative metalloenzymes"/>
    <property type="match status" value="1"/>
</dbReference>
<dbReference type="Gene3D" id="1.20.120.450">
    <property type="entry name" value="dinb family like domain"/>
    <property type="match status" value="1"/>
</dbReference>
<feature type="domain" description="DinB-like" evidence="1">
    <location>
        <begin position="25"/>
        <end position="143"/>
    </location>
</feature>
<gene>
    <name evidence="2" type="ORF">IDJ75_18610</name>
</gene>
<proteinExistence type="predicted"/>
<protein>
    <submittedName>
        <fullName evidence="2">DinB family protein</fullName>
    </submittedName>
</protein>
<organism evidence="2 3">
    <name type="scientific">Mucilaginibacter rigui</name>
    <dbReference type="NCBI Taxonomy" id="534635"/>
    <lineage>
        <taxon>Bacteria</taxon>
        <taxon>Pseudomonadati</taxon>
        <taxon>Bacteroidota</taxon>
        <taxon>Sphingobacteriia</taxon>
        <taxon>Sphingobacteriales</taxon>
        <taxon>Sphingobacteriaceae</taxon>
        <taxon>Mucilaginibacter</taxon>
    </lineage>
</organism>
<dbReference type="InterPro" id="IPR034660">
    <property type="entry name" value="DinB/YfiT-like"/>
</dbReference>